<keyword evidence="1 4" id="KW-0808">Transferase</keyword>
<protein>
    <submittedName>
        <fullName evidence="4">GNAT family N-acetyltransferase</fullName>
        <ecNumber evidence="4">2.3.1.-</ecNumber>
    </submittedName>
</protein>
<dbReference type="InterPro" id="IPR000182">
    <property type="entry name" value="GNAT_dom"/>
</dbReference>
<evidence type="ECO:0000313" key="4">
    <source>
        <dbReference type="EMBL" id="MBZ4040088.1"/>
    </source>
</evidence>
<name>A0ABS7T8D4_9GAMM</name>
<dbReference type="InterPro" id="IPR050832">
    <property type="entry name" value="Bact_Acetyltransf"/>
</dbReference>
<dbReference type="PROSITE" id="PS51186">
    <property type="entry name" value="GNAT"/>
    <property type="match status" value="1"/>
</dbReference>
<reference evidence="4 5" key="1">
    <citation type="submission" date="2021-09" db="EMBL/GenBank/DDBJ databases">
        <title>Lysobacter sp. 13A isolated from the river sediment.</title>
        <authorList>
            <person name="Liu H."/>
            <person name="Li S."/>
            <person name="Mao S."/>
        </authorList>
    </citation>
    <scope>NUCLEOTIDE SEQUENCE [LARGE SCALE GENOMIC DNA]</scope>
    <source>
        <strain evidence="4 5">13A</strain>
    </source>
</reference>
<gene>
    <name evidence="4" type="ORF">K6753_11160</name>
</gene>
<dbReference type="SUPFAM" id="SSF55729">
    <property type="entry name" value="Acyl-CoA N-acyltransferases (Nat)"/>
    <property type="match status" value="1"/>
</dbReference>
<dbReference type="PANTHER" id="PTHR43877">
    <property type="entry name" value="AMINOALKYLPHOSPHONATE N-ACETYLTRANSFERASE-RELATED-RELATED"/>
    <property type="match status" value="1"/>
</dbReference>
<evidence type="ECO:0000313" key="5">
    <source>
        <dbReference type="Proteomes" id="UP001430954"/>
    </source>
</evidence>
<evidence type="ECO:0000256" key="1">
    <source>
        <dbReference type="ARBA" id="ARBA00022679"/>
    </source>
</evidence>
<comment type="caution">
    <text evidence="4">The sequence shown here is derived from an EMBL/GenBank/DDBJ whole genome shotgun (WGS) entry which is preliminary data.</text>
</comment>
<proteinExistence type="predicted"/>
<dbReference type="GO" id="GO:0016746">
    <property type="term" value="F:acyltransferase activity"/>
    <property type="evidence" value="ECO:0007669"/>
    <property type="project" value="UniProtKB-KW"/>
</dbReference>
<dbReference type="CDD" id="cd04301">
    <property type="entry name" value="NAT_SF"/>
    <property type="match status" value="1"/>
</dbReference>
<dbReference type="Pfam" id="PF00583">
    <property type="entry name" value="Acetyltransf_1"/>
    <property type="match status" value="1"/>
</dbReference>
<dbReference type="RefSeq" id="WP_223676545.1">
    <property type="nucleotide sequence ID" value="NZ_JAINZW010000005.1"/>
</dbReference>
<dbReference type="InterPro" id="IPR016181">
    <property type="entry name" value="Acyl_CoA_acyltransferase"/>
</dbReference>
<sequence>MHIRHSGPGDIDAVRAIYAQPSNYASTLQLPHPSRALWEKRLGGTDEHFHSLVACEGDEILGQIGIASHARPRRRHVANVGMAVSETARGCGVGRALLQAAIDLCEGWLAVHRIELEVYTDNAAAIALYEACGFVHEGTARGYAWRDGRFVDAHLMARLSGPLAPTG</sequence>
<dbReference type="EC" id="2.3.1.-" evidence="4"/>
<dbReference type="Proteomes" id="UP001430954">
    <property type="component" value="Unassembled WGS sequence"/>
</dbReference>
<dbReference type="EMBL" id="JAINZW010000005">
    <property type="protein sequence ID" value="MBZ4040088.1"/>
    <property type="molecule type" value="Genomic_DNA"/>
</dbReference>
<accession>A0ABS7T8D4</accession>
<evidence type="ECO:0000259" key="3">
    <source>
        <dbReference type="PROSITE" id="PS51186"/>
    </source>
</evidence>
<keyword evidence="2 4" id="KW-0012">Acyltransferase</keyword>
<keyword evidence="5" id="KW-1185">Reference proteome</keyword>
<dbReference type="Gene3D" id="3.40.630.30">
    <property type="match status" value="1"/>
</dbReference>
<evidence type="ECO:0000256" key="2">
    <source>
        <dbReference type="ARBA" id="ARBA00023315"/>
    </source>
</evidence>
<dbReference type="PANTHER" id="PTHR43877:SF2">
    <property type="entry name" value="AMINOALKYLPHOSPHONATE N-ACETYLTRANSFERASE-RELATED"/>
    <property type="match status" value="1"/>
</dbReference>
<organism evidence="4 5">
    <name type="scientific">Novilysobacter selenitireducens</name>
    <dbReference type="NCBI Taxonomy" id="2872639"/>
    <lineage>
        <taxon>Bacteria</taxon>
        <taxon>Pseudomonadati</taxon>
        <taxon>Pseudomonadota</taxon>
        <taxon>Gammaproteobacteria</taxon>
        <taxon>Lysobacterales</taxon>
        <taxon>Lysobacteraceae</taxon>
        <taxon>Novilysobacter</taxon>
    </lineage>
</organism>
<feature type="domain" description="N-acetyltransferase" evidence="3">
    <location>
        <begin position="1"/>
        <end position="157"/>
    </location>
</feature>